<dbReference type="InterPro" id="IPR039430">
    <property type="entry name" value="Thymidylate_kin-like_dom"/>
</dbReference>
<keyword evidence="10" id="KW-0496">Mitochondrion</keyword>
<evidence type="ECO:0000313" key="18">
    <source>
        <dbReference type="Proteomes" id="UP000028760"/>
    </source>
</evidence>
<dbReference type="SUPFAM" id="SSF52540">
    <property type="entry name" value="P-loop containing nucleoside triphosphate hydrolases"/>
    <property type="match status" value="1"/>
</dbReference>
<dbReference type="Pfam" id="PF02223">
    <property type="entry name" value="Thymidylate_kin"/>
    <property type="match status" value="1"/>
</dbReference>
<evidence type="ECO:0000256" key="12">
    <source>
        <dbReference type="ARBA" id="ARBA00051598"/>
    </source>
</evidence>
<evidence type="ECO:0000256" key="13">
    <source>
        <dbReference type="ARBA" id="ARBA00066590"/>
    </source>
</evidence>
<protein>
    <recommendedName>
        <fullName evidence="14">UMP-CMP kinase 2, mitochondrial</fullName>
        <ecNumber evidence="13">2.7.4.14</ecNumber>
    </recommendedName>
    <alternativeName>
        <fullName evidence="15">Nucleoside-diphosphate kinase</fullName>
    </alternativeName>
</protein>
<dbReference type="GO" id="GO:0006233">
    <property type="term" value="P:dTDP biosynthetic process"/>
    <property type="evidence" value="ECO:0007669"/>
    <property type="project" value="TreeGrafter"/>
</dbReference>
<dbReference type="GeneTree" id="ENSGT00940000154030"/>
<dbReference type="OrthoDB" id="425602at2759"/>
<evidence type="ECO:0000256" key="2">
    <source>
        <dbReference type="ARBA" id="ARBA00009776"/>
    </source>
</evidence>
<dbReference type="RefSeq" id="XP_007565596.1">
    <property type="nucleotide sequence ID" value="XM_007565534.2"/>
</dbReference>
<dbReference type="GO" id="GO:0005739">
    <property type="term" value="C:mitochondrion"/>
    <property type="evidence" value="ECO:0007669"/>
    <property type="project" value="UniProtKB-SubCell"/>
</dbReference>
<dbReference type="STRING" id="48698.ENSPFOP00000012026"/>
<keyword evidence="4" id="KW-0547">Nucleotide-binding</keyword>
<keyword evidence="9" id="KW-0175">Coiled coil</keyword>
<dbReference type="GO" id="GO:0006235">
    <property type="term" value="P:dTTP biosynthetic process"/>
    <property type="evidence" value="ECO:0007669"/>
    <property type="project" value="TreeGrafter"/>
</dbReference>
<dbReference type="GO" id="GO:0006227">
    <property type="term" value="P:dUDP biosynthetic process"/>
    <property type="evidence" value="ECO:0007669"/>
    <property type="project" value="TreeGrafter"/>
</dbReference>
<evidence type="ECO:0000313" key="17">
    <source>
        <dbReference type="Ensembl" id="ENSPFOP00000012026.1"/>
    </source>
</evidence>
<comment type="catalytic activity">
    <reaction evidence="12">
        <text>dCMP + ATP = dCDP + ADP</text>
        <dbReference type="Rhea" id="RHEA:25094"/>
        <dbReference type="ChEBI" id="CHEBI:30616"/>
        <dbReference type="ChEBI" id="CHEBI:57566"/>
        <dbReference type="ChEBI" id="CHEBI:58593"/>
        <dbReference type="ChEBI" id="CHEBI:456216"/>
        <dbReference type="EC" id="2.7.4.14"/>
    </reaction>
</comment>
<dbReference type="GO" id="GO:0004798">
    <property type="term" value="F:dTMP kinase activity"/>
    <property type="evidence" value="ECO:0007669"/>
    <property type="project" value="TreeGrafter"/>
</dbReference>
<dbReference type="FunFam" id="3.40.50.300:FF:001133">
    <property type="entry name" value="UMP-CMP kinase 2, mitochondrial"/>
    <property type="match status" value="1"/>
</dbReference>
<keyword evidence="7" id="KW-0809">Transit peptide</keyword>
<dbReference type="CTD" id="129607"/>
<dbReference type="PANTHER" id="PTHR10344:SF4">
    <property type="entry name" value="UMP-CMP KINASE 2, MITOCHONDRIAL"/>
    <property type="match status" value="1"/>
</dbReference>
<keyword evidence="8" id="KW-0665">Pyrimidine biosynthesis</keyword>
<dbReference type="GO" id="GO:0004550">
    <property type="term" value="F:nucleoside diphosphate kinase activity"/>
    <property type="evidence" value="ECO:0007669"/>
    <property type="project" value="TreeGrafter"/>
</dbReference>
<dbReference type="Gene3D" id="3.40.50.300">
    <property type="entry name" value="P-loop containing nucleotide triphosphate hydrolases"/>
    <property type="match status" value="1"/>
</dbReference>
<reference evidence="17" key="2">
    <citation type="submission" date="2025-08" db="UniProtKB">
        <authorList>
            <consortium name="Ensembl"/>
        </authorList>
    </citation>
    <scope>IDENTIFICATION</scope>
</reference>
<evidence type="ECO:0000256" key="7">
    <source>
        <dbReference type="ARBA" id="ARBA00022946"/>
    </source>
</evidence>
<evidence type="ECO:0000256" key="14">
    <source>
        <dbReference type="ARBA" id="ARBA00070686"/>
    </source>
</evidence>
<comment type="subcellular location">
    <subcellularLocation>
        <location evidence="1">Mitochondrion</location>
    </subcellularLocation>
</comment>
<keyword evidence="6" id="KW-0067">ATP-binding</keyword>
<evidence type="ECO:0000256" key="6">
    <source>
        <dbReference type="ARBA" id="ARBA00022840"/>
    </source>
</evidence>
<dbReference type="GeneID" id="103147279"/>
<evidence type="ECO:0000256" key="15">
    <source>
        <dbReference type="ARBA" id="ARBA00076149"/>
    </source>
</evidence>
<evidence type="ECO:0000256" key="10">
    <source>
        <dbReference type="ARBA" id="ARBA00023128"/>
    </source>
</evidence>
<evidence type="ECO:0000256" key="1">
    <source>
        <dbReference type="ARBA" id="ARBA00004173"/>
    </source>
</evidence>
<proteinExistence type="inferred from homology"/>
<dbReference type="Ensembl" id="ENSPFOT00000012043.1">
    <property type="protein sequence ID" value="ENSPFOP00000012026.1"/>
    <property type="gene ID" value="ENSPFOG00000012030.1"/>
</dbReference>
<sequence>MARHLKLLVQRWSSRVFSVEVDAAPRYFGVREQLRGEPVPPDVFSEVQKQDRCYSLLVCSGDRVTGDRFHWELRDRLQTQLPPGSGLRSMSSFIPDQKGSLLKGYFLQSQAGNSSLIEDILTDLEQRNPVLVCSYSQSEDGQQWTQCLWYQSEENPVRFCVVPSETPKHHPSVLNMINSDVFYSLEEACDVLKQCGDIIPETRSVLGMLPSSLDARRKPDFPVIVIEGLDATGKTTLTESLRDSLGATLLRSPPQCLSAWRGRFDREPPLIRRAFYAVGNYITAEQINQEASKSPVIVDRFWHSTAAYAIATAVTGPVSNLPHEGAEVYRWPGDLLQPSLVILLTLDPEERKRRLRSRGLMKTDEEEELDHNKLFRLRVEEAYRRIGGPACTALDASPSADLVLQQALLLIRAKCHL</sequence>
<keyword evidence="3" id="KW-0808">Transferase</keyword>
<evidence type="ECO:0000256" key="11">
    <source>
        <dbReference type="ARBA" id="ARBA00051396"/>
    </source>
</evidence>
<evidence type="ECO:0000259" key="16">
    <source>
        <dbReference type="Pfam" id="PF02223"/>
    </source>
</evidence>
<dbReference type="Proteomes" id="UP000028760">
    <property type="component" value="Unassembled WGS sequence"/>
</dbReference>
<organism evidence="17 18">
    <name type="scientific">Poecilia formosa</name>
    <name type="common">Amazon molly</name>
    <name type="synonym">Limia formosa</name>
    <dbReference type="NCBI Taxonomy" id="48698"/>
    <lineage>
        <taxon>Eukaryota</taxon>
        <taxon>Metazoa</taxon>
        <taxon>Chordata</taxon>
        <taxon>Craniata</taxon>
        <taxon>Vertebrata</taxon>
        <taxon>Euteleostomi</taxon>
        <taxon>Actinopterygii</taxon>
        <taxon>Neopterygii</taxon>
        <taxon>Teleostei</taxon>
        <taxon>Neoteleostei</taxon>
        <taxon>Acanthomorphata</taxon>
        <taxon>Ovalentaria</taxon>
        <taxon>Atherinomorphae</taxon>
        <taxon>Cyprinodontiformes</taxon>
        <taxon>Poeciliidae</taxon>
        <taxon>Poeciliinae</taxon>
        <taxon>Poecilia</taxon>
    </lineage>
</organism>
<keyword evidence="5" id="KW-0418">Kinase</keyword>
<dbReference type="EMBL" id="AYCK01010812">
    <property type="status" value="NOT_ANNOTATED_CDS"/>
    <property type="molecule type" value="Genomic_DNA"/>
</dbReference>
<accession>A0A087Y1X3</accession>
<dbReference type="eggNOG" id="KOG3327">
    <property type="taxonomic scope" value="Eukaryota"/>
</dbReference>
<evidence type="ECO:0000256" key="8">
    <source>
        <dbReference type="ARBA" id="ARBA00022975"/>
    </source>
</evidence>
<evidence type="ECO:0000256" key="3">
    <source>
        <dbReference type="ARBA" id="ARBA00022679"/>
    </source>
</evidence>
<dbReference type="AlphaFoldDB" id="A0A087Y1X3"/>
<comment type="similarity">
    <text evidence="2">Belongs to the thymidylate kinase family.</text>
</comment>
<dbReference type="KEGG" id="pfor:103147279"/>
<comment type="catalytic activity">
    <reaction evidence="11">
        <text>CMP + ATP = CDP + ADP</text>
        <dbReference type="Rhea" id="RHEA:11600"/>
        <dbReference type="ChEBI" id="CHEBI:30616"/>
        <dbReference type="ChEBI" id="CHEBI:58069"/>
        <dbReference type="ChEBI" id="CHEBI:60377"/>
        <dbReference type="ChEBI" id="CHEBI:456216"/>
        <dbReference type="EC" id="2.7.4.14"/>
    </reaction>
</comment>
<evidence type="ECO:0000256" key="9">
    <source>
        <dbReference type="ARBA" id="ARBA00023054"/>
    </source>
</evidence>
<name>A0A087Y1X3_POEFO</name>
<evidence type="ECO:0000256" key="5">
    <source>
        <dbReference type="ARBA" id="ARBA00022777"/>
    </source>
</evidence>
<reference evidence="18" key="1">
    <citation type="submission" date="2013-10" db="EMBL/GenBank/DDBJ databases">
        <authorList>
            <person name="Schartl M."/>
            <person name="Warren W."/>
        </authorList>
    </citation>
    <scope>NUCLEOTIDE SEQUENCE [LARGE SCALE GENOMIC DNA]</scope>
    <source>
        <strain evidence="18">female</strain>
    </source>
</reference>
<dbReference type="OMA" id="CYSVLVC"/>
<keyword evidence="18" id="KW-1185">Reference proteome</keyword>
<evidence type="ECO:0000256" key="4">
    <source>
        <dbReference type="ARBA" id="ARBA00022741"/>
    </source>
</evidence>
<feature type="domain" description="Thymidylate kinase-like" evidence="16">
    <location>
        <begin position="226"/>
        <end position="405"/>
    </location>
</feature>
<dbReference type="InterPro" id="IPR027417">
    <property type="entry name" value="P-loop_NTPase"/>
</dbReference>
<dbReference type="EC" id="2.7.4.14" evidence="13"/>
<reference evidence="17" key="3">
    <citation type="submission" date="2025-09" db="UniProtKB">
        <authorList>
            <consortium name="Ensembl"/>
        </authorList>
    </citation>
    <scope>IDENTIFICATION</scope>
</reference>
<dbReference type="GO" id="GO:0005524">
    <property type="term" value="F:ATP binding"/>
    <property type="evidence" value="ECO:0007669"/>
    <property type="project" value="UniProtKB-KW"/>
</dbReference>
<dbReference type="PANTHER" id="PTHR10344">
    <property type="entry name" value="THYMIDYLATE KINASE"/>
    <property type="match status" value="1"/>
</dbReference>